<proteinExistence type="inferred from homology"/>
<reference evidence="4 5" key="1">
    <citation type="submission" date="2015-04" db="EMBL/GenBank/DDBJ databases">
        <authorList>
            <person name="Heijne W.H."/>
            <person name="Fedorova N.D."/>
            <person name="Nierman W.C."/>
            <person name="Vollebregt A.W."/>
            <person name="Zhao Z."/>
            <person name="Wu L."/>
            <person name="Kumar M."/>
            <person name="Stam H."/>
            <person name="van den Berg M.A."/>
            <person name="Pel H.J."/>
        </authorList>
    </citation>
    <scope>NUCLEOTIDE SEQUENCE [LARGE SCALE GENOMIC DNA]</scope>
    <source>
        <strain evidence="4 5">CBS 393.64</strain>
    </source>
</reference>
<dbReference type="SUPFAM" id="SSF51735">
    <property type="entry name" value="NAD(P)-binding Rossmann-fold domains"/>
    <property type="match status" value="1"/>
</dbReference>
<evidence type="ECO:0000256" key="3">
    <source>
        <dbReference type="ARBA" id="ARBA00023002"/>
    </source>
</evidence>
<dbReference type="GeneID" id="25318640"/>
<keyword evidence="2" id="KW-0521">NADP</keyword>
<keyword evidence="5" id="KW-1185">Reference proteome</keyword>
<name>A0A0F4YN55_RASE3</name>
<dbReference type="Proteomes" id="UP000053958">
    <property type="component" value="Unassembled WGS sequence"/>
</dbReference>
<keyword evidence="3" id="KW-0560">Oxidoreductase</keyword>
<evidence type="ECO:0000256" key="1">
    <source>
        <dbReference type="ARBA" id="ARBA00006484"/>
    </source>
</evidence>
<dbReference type="InterPro" id="IPR020904">
    <property type="entry name" value="Sc_DH/Rdtase_CS"/>
</dbReference>
<dbReference type="RefSeq" id="XP_013326294.1">
    <property type="nucleotide sequence ID" value="XM_013470840.1"/>
</dbReference>
<gene>
    <name evidence="4" type="ORF">T310_6338</name>
</gene>
<dbReference type="GO" id="GO:0016491">
    <property type="term" value="F:oxidoreductase activity"/>
    <property type="evidence" value="ECO:0007669"/>
    <property type="project" value="UniProtKB-KW"/>
</dbReference>
<dbReference type="OrthoDB" id="5371740at2759"/>
<dbReference type="InterPro" id="IPR036291">
    <property type="entry name" value="NAD(P)-bd_dom_sf"/>
</dbReference>
<dbReference type="AlphaFoldDB" id="A0A0F4YN55"/>
<dbReference type="InterPro" id="IPR002347">
    <property type="entry name" value="SDR_fam"/>
</dbReference>
<organism evidence="4 5">
    <name type="scientific">Rasamsonia emersonii (strain ATCC 16479 / CBS 393.64 / IMI 116815)</name>
    <dbReference type="NCBI Taxonomy" id="1408163"/>
    <lineage>
        <taxon>Eukaryota</taxon>
        <taxon>Fungi</taxon>
        <taxon>Dikarya</taxon>
        <taxon>Ascomycota</taxon>
        <taxon>Pezizomycotina</taxon>
        <taxon>Eurotiomycetes</taxon>
        <taxon>Eurotiomycetidae</taxon>
        <taxon>Eurotiales</taxon>
        <taxon>Trichocomaceae</taxon>
        <taxon>Rasamsonia</taxon>
    </lineage>
</organism>
<dbReference type="PRINTS" id="PR00081">
    <property type="entry name" value="GDHRDH"/>
</dbReference>
<evidence type="ECO:0000313" key="4">
    <source>
        <dbReference type="EMBL" id="KKA19682.1"/>
    </source>
</evidence>
<accession>A0A0F4YN55</accession>
<dbReference type="PANTHER" id="PTHR43180">
    <property type="entry name" value="3-OXOACYL-(ACYL-CARRIER-PROTEIN) REDUCTASE (AFU_ORTHOLOGUE AFUA_6G11210)"/>
    <property type="match status" value="1"/>
</dbReference>
<evidence type="ECO:0000313" key="5">
    <source>
        <dbReference type="Proteomes" id="UP000053958"/>
    </source>
</evidence>
<dbReference type="Gene3D" id="3.40.50.720">
    <property type="entry name" value="NAD(P)-binding Rossmann-like Domain"/>
    <property type="match status" value="1"/>
</dbReference>
<sequence length="312" mass="33898">MSLVQLDPSLLSTLHDRVVVLTGGAIGIGRSAVGQFHAAGAKIVFGDIQDEPGQSLESQLGRDRVRYVHCDTTLYADQLRLFETAEKEFGRVNVVVANAAIAIHKDPFLPEADITVEPPTAEIDVNLKGALFTARIGMHYLRKNKSSEEGPGGDLILVSSIAGFKESSGLVTYTASKHGVLGILRGLRVSALKENIRINAICPWMTKTRMVRGIEQGWYEKNLPTNEPADVARAIVLCATANRGTTTSHPGAKLPFAGKILWIGGGKAYEIEDRLQELEPEWLGRENSAVLARGQAFLEAEGTSWDVDKQKK</sequence>
<dbReference type="PROSITE" id="PS00061">
    <property type="entry name" value="ADH_SHORT"/>
    <property type="match status" value="1"/>
</dbReference>
<dbReference type="EMBL" id="LASV01000329">
    <property type="protein sequence ID" value="KKA19682.1"/>
    <property type="molecule type" value="Genomic_DNA"/>
</dbReference>
<comment type="caution">
    <text evidence="4">The sequence shown here is derived from an EMBL/GenBank/DDBJ whole genome shotgun (WGS) entry which is preliminary data.</text>
</comment>
<protein>
    <submittedName>
        <fullName evidence="4">15-hydroxyprostaglandin dehydrogenase</fullName>
    </submittedName>
</protein>
<comment type="similarity">
    <text evidence="1">Belongs to the short-chain dehydrogenases/reductases (SDR) family.</text>
</comment>
<dbReference type="PANTHER" id="PTHR43180:SF86">
    <property type="entry name" value="DEHYDROGENASE, PUTATIVE (AFU_ORTHOLOGUE AFUA_3G00290)-RELATED"/>
    <property type="match status" value="1"/>
</dbReference>
<dbReference type="STRING" id="1408163.A0A0F4YN55"/>
<dbReference type="Pfam" id="PF00106">
    <property type="entry name" value="adh_short"/>
    <property type="match status" value="1"/>
</dbReference>
<evidence type="ECO:0000256" key="2">
    <source>
        <dbReference type="ARBA" id="ARBA00022857"/>
    </source>
</evidence>